<dbReference type="GO" id="GO:0016020">
    <property type="term" value="C:membrane"/>
    <property type="evidence" value="ECO:0007669"/>
    <property type="project" value="UniProtKB-SubCell"/>
</dbReference>
<evidence type="ECO:0000256" key="3">
    <source>
        <dbReference type="ARBA" id="ARBA00022989"/>
    </source>
</evidence>
<organism evidence="8 9">
    <name type="scientific">Tolypocladium capitatum</name>
    <dbReference type="NCBI Taxonomy" id="45235"/>
    <lineage>
        <taxon>Eukaryota</taxon>
        <taxon>Fungi</taxon>
        <taxon>Dikarya</taxon>
        <taxon>Ascomycota</taxon>
        <taxon>Pezizomycotina</taxon>
        <taxon>Sordariomycetes</taxon>
        <taxon>Hypocreomycetidae</taxon>
        <taxon>Hypocreales</taxon>
        <taxon>Ophiocordycipitaceae</taxon>
        <taxon>Tolypocladium</taxon>
    </lineage>
</organism>
<comment type="subcellular location">
    <subcellularLocation>
        <location evidence="1">Membrane</location>
        <topology evidence="1">Single-pass membrane protein</topology>
    </subcellularLocation>
</comment>
<keyword evidence="3 6" id="KW-1133">Transmembrane helix</keyword>
<feature type="region of interest" description="Disordered" evidence="5">
    <location>
        <begin position="113"/>
        <end position="161"/>
    </location>
</feature>
<evidence type="ECO:0000256" key="1">
    <source>
        <dbReference type="ARBA" id="ARBA00004167"/>
    </source>
</evidence>
<name>A0A2K3QEG1_9HYPO</name>
<feature type="signal peptide" evidence="7">
    <location>
        <begin position="1"/>
        <end position="22"/>
    </location>
</feature>
<gene>
    <name evidence="8" type="ORF">TCAP_04145</name>
</gene>
<reference evidence="8 9" key="1">
    <citation type="submission" date="2017-08" db="EMBL/GenBank/DDBJ databases">
        <title>Harnessing the power of phylogenomics to disentangle the directionality and signatures of interkingdom host jumping in the parasitic fungal genus Tolypocladium.</title>
        <authorList>
            <person name="Quandt C.A."/>
            <person name="Patterson W."/>
            <person name="Spatafora J.W."/>
        </authorList>
    </citation>
    <scope>NUCLEOTIDE SEQUENCE [LARGE SCALE GENOMIC DNA]</scope>
    <source>
        <strain evidence="8 9">CBS 113982</strain>
    </source>
</reference>
<keyword evidence="7" id="KW-0732">Signal</keyword>
<keyword evidence="4 6" id="KW-0472">Membrane</keyword>
<feature type="compositionally biased region" description="Low complexity" evidence="5">
    <location>
        <begin position="115"/>
        <end position="152"/>
    </location>
</feature>
<feature type="transmembrane region" description="Helical" evidence="6">
    <location>
        <begin position="169"/>
        <end position="191"/>
    </location>
</feature>
<dbReference type="PANTHER" id="PTHR15549:SF26">
    <property type="entry name" value="AXIAL BUDDING PATTERN PROTEIN 2-RELATED"/>
    <property type="match status" value="1"/>
</dbReference>
<keyword evidence="2 6" id="KW-0812">Transmembrane</keyword>
<sequence>MARLRLRCNNPLLLLLASSSLAIESDFSFYPQNAQSCLNQASNTADCKGSTTAQLNTCLCSNQGGFITNTAKCVGQKDKDDVQKVYATMLQACNDSHTPMGVSQSDFLAAADGNAPSTTKTTASSTATSTTAKVTTTTTTTPAPTPTETGATGKDKDTHGGRLSTGATIGIAVGASVAGLAALAGLAFFVVRRKRRSQEEAHPMLSQHEYLHHQTPTTFPPSEPSADGSRFGGAELKAGWWSPGYAGPYAPTPVDNAMTEPPPDGAAHGHGVYEMEGSTVPLQAVEMQGSEPPAYHHMRQ</sequence>
<evidence type="ECO:0000313" key="9">
    <source>
        <dbReference type="Proteomes" id="UP000236621"/>
    </source>
</evidence>
<keyword evidence="9" id="KW-1185">Reference proteome</keyword>
<dbReference type="STRING" id="45235.A0A2K3QEG1"/>
<evidence type="ECO:0000256" key="7">
    <source>
        <dbReference type="SAM" id="SignalP"/>
    </source>
</evidence>
<evidence type="ECO:0000256" key="5">
    <source>
        <dbReference type="SAM" id="MobiDB-lite"/>
    </source>
</evidence>
<dbReference type="InterPro" id="IPR051694">
    <property type="entry name" value="Immunoregulatory_rcpt-like"/>
</dbReference>
<proteinExistence type="predicted"/>
<dbReference type="GO" id="GO:0071944">
    <property type="term" value="C:cell periphery"/>
    <property type="evidence" value="ECO:0007669"/>
    <property type="project" value="UniProtKB-ARBA"/>
</dbReference>
<dbReference type="Proteomes" id="UP000236621">
    <property type="component" value="Unassembled WGS sequence"/>
</dbReference>
<dbReference type="EMBL" id="NRSZ01000647">
    <property type="protein sequence ID" value="PNY25917.1"/>
    <property type="molecule type" value="Genomic_DNA"/>
</dbReference>
<evidence type="ECO:0000313" key="8">
    <source>
        <dbReference type="EMBL" id="PNY25917.1"/>
    </source>
</evidence>
<evidence type="ECO:0000256" key="6">
    <source>
        <dbReference type="SAM" id="Phobius"/>
    </source>
</evidence>
<accession>A0A2K3QEG1</accession>
<dbReference type="PANTHER" id="PTHR15549">
    <property type="entry name" value="PAIRED IMMUNOGLOBULIN-LIKE TYPE 2 RECEPTOR"/>
    <property type="match status" value="1"/>
</dbReference>
<comment type="caution">
    <text evidence="8">The sequence shown here is derived from an EMBL/GenBank/DDBJ whole genome shotgun (WGS) entry which is preliminary data.</text>
</comment>
<dbReference type="AlphaFoldDB" id="A0A2K3QEG1"/>
<evidence type="ECO:0008006" key="10">
    <source>
        <dbReference type="Google" id="ProtNLM"/>
    </source>
</evidence>
<feature type="chain" id="PRO_5014348143" description="Extracellular membrane protein CFEM domain-containing protein" evidence="7">
    <location>
        <begin position="23"/>
        <end position="300"/>
    </location>
</feature>
<dbReference type="OrthoDB" id="5311469at2759"/>
<evidence type="ECO:0000256" key="2">
    <source>
        <dbReference type="ARBA" id="ARBA00022692"/>
    </source>
</evidence>
<protein>
    <recommendedName>
        <fullName evidence="10">Extracellular membrane protein CFEM domain-containing protein</fullName>
    </recommendedName>
</protein>
<evidence type="ECO:0000256" key="4">
    <source>
        <dbReference type="ARBA" id="ARBA00023136"/>
    </source>
</evidence>